<dbReference type="InterPro" id="IPR020846">
    <property type="entry name" value="MFS_dom"/>
</dbReference>
<feature type="transmembrane region" description="Helical" evidence="6">
    <location>
        <begin position="198"/>
        <end position="219"/>
    </location>
</feature>
<comment type="similarity">
    <text evidence="5">Belongs to the major facilitator superfamily. Phthalate permease family.</text>
</comment>
<keyword evidence="2 6" id="KW-0812">Transmembrane</keyword>
<dbReference type="Gene3D" id="1.20.1250.20">
    <property type="entry name" value="MFS general substrate transporter like domains"/>
    <property type="match status" value="1"/>
</dbReference>
<feature type="transmembrane region" description="Helical" evidence="6">
    <location>
        <begin position="147"/>
        <end position="166"/>
    </location>
</feature>
<dbReference type="STRING" id="198616.SAMN05216193_105177"/>
<evidence type="ECO:0000259" key="7">
    <source>
        <dbReference type="PROSITE" id="PS50850"/>
    </source>
</evidence>
<name>A0A1H0EHN0_9PSED</name>
<dbReference type="GO" id="GO:0016020">
    <property type="term" value="C:membrane"/>
    <property type="evidence" value="ECO:0007669"/>
    <property type="project" value="UniProtKB-SubCell"/>
</dbReference>
<evidence type="ECO:0000256" key="3">
    <source>
        <dbReference type="ARBA" id="ARBA00022989"/>
    </source>
</evidence>
<evidence type="ECO:0000256" key="4">
    <source>
        <dbReference type="ARBA" id="ARBA00023136"/>
    </source>
</evidence>
<evidence type="ECO:0000313" key="9">
    <source>
        <dbReference type="Proteomes" id="UP000242957"/>
    </source>
</evidence>
<dbReference type="InterPro" id="IPR036259">
    <property type="entry name" value="MFS_trans_sf"/>
</dbReference>
<dbReference type="GO" id="GO:0022857">
    <property type="term" value="F:transmembrane transporter activity"/>
    <property type="evidence" value="ECO:0007669"/>
    <property type="project" value="InterPro"/>
</dbReference>
<keyword evidence="3 6" id="KW-1133">Transmembrane helix</keyword>
<reference evidence="9" key="1">
    <citation type="submission" date="2016-10" db="EMBL/GenBank/DDBJ databases">
        <authorList>
            <person name="Varghese N."/>
            <person name="Submissions S."/>
        </authorList>
    </citation>
    <scope>NUCLEOTIDE SEQUENCE [LARGE SCALE GENOMIC DNA]</scope>
    <source>
        <strain evidence="9">JCM 21621</strain>
    </source>
</reference>
<accession>A0A1H0EHN0</accession>
<evidence type="ECO:0000256" key="5">
    <source>
        <dbReference type="ARBA" id="ARBA00038514"/>
    </source>
</evidence>
<feature type="transmembrane region" description="Helical" evidence="6">
    <location>
        <begin position="118"/>
        <end position="141"/>
    </location>
</feature>
<evidence type="ECO:0000256" key="2">
    <source>
        <dbReference type="ARBA" id="ARBA00022692"/>
    </source>
</evidence>
<dbReference type="Proteomes" id="UP000242957">
    <property type="component" value="Unassembled WGS sequence"/>
</dbReference>
<evidence type="ECO:0000256" key="1">
    <source>
        <dbReference type="ARBA" id="ARBA00004141"/>
    </source>
</evidence>
<dbReference type="Pfam" id="PF07690">
    <property type="entry name" value="MFS_1"/>
    <property type="match status" value="1"/>
</dbReference>
<feature type="transmembrane region" description="Helical" evidence="6">
    <location>
        <begin position="30"/>
        <end position="50"/>
    </location>
</feature>
<proteinExistence type="inferred from homology"/>
<feature type="transmembrane region" description="Helical" evidence="6">
    <location>
        <begin position="268"/>
        <end position="293"/>
    </location>
</feature>
<dbReference type="PANTHER" id="PTHR11662">
    <property type="entry name" value="SOLUTE CARRIER FAMILY 17"/>
    <property type="match status" value="1"/>
</dbReference>
<feature type="transmembrane region" description="Helical" evidence="6">
    <location>
        <begin position="234"/>
        <end position="256"/>
    </location>
</feature>
<dbReference type="PROSITE" id="PS50850">
    <property type="entry name" value="MFS"/>
    <property type="match status" value="1"/>
</dbReference>
<comment type="subcellular location">
    <subcellularLocation>
        <location evidence="1">Membrane</location>
        <topology evidence="1">Multi-pass membrane protein</topology>
    </subcellularLocation>
</comment>
<feature type="domain" description="Major facilitator superfamily (MFS) profile" evidence="7">
    <location>
        <begin position="1"/>
        <end position="391"/>
    </location>
</feature>
<feature type="transmembrane region" description="Helical" evidence="6">
    <location>
        <begin position="299"/>
        <end position="321"/>
    </location>
</feature>
<feature type="transmembrane region" description="Helical" evidence="6">
    <location>
        <begin position="367"/>
        <end position="387"/>
    </location>
</feature>
<dbReference type="EMBL" id="FNIJ01000005">
    <property type="protein sequence ID" value="SDN81863.1"/>
    <property type="molecule type" value="Genomic_DNA"/>
</dbReference>
<dbReference type="InterPro" id="IPR050382">
    <property type="entry name" value="MFS_Na/Anion_cotransporter"/>
</dbReference>
<dbReference type="AlphaFoldDB" id="A0A1H0EHN0"/>
<dbReference type="PANTHER" id="PTHR11662:SF450">
    <property type="entry name" value="BLR1003 PROTEIN"/>
    <property type="match status" value="1"/>
</dbReference>
<sequence>MVINFMDKAILGIVAVPLMADLGLSPSEFGLIASSFFLLFSISAIGFGLVADRVSSKKLLLVCAGIWGIAQFPLAFMASVPLLYFSRILLGAGEGPAYPLALHACYKWFPNDKRNLPSAVIFQGVTAGLLISGPLLTFVVVKWSWHAAFFVLGVASLVWMALWAYFGAEGKVVDNGAEREKDEVPRLPYRLLITDRTFLANMLMYWTTYWIFSVMFTWVPSYMRKVMNYDATDAGWMFMVFTAFNVPIVLGGSWISQKLMKKGFSSKYARGGLTSCLVLLGGVLILTAVYLVQQPLLKVILLAIGCNLPQISFVLSSTIVAEIMPGAQRSSMMSINSALATTGGLFAPALMGGLIQGAATPALGYDQGFMVAGLLCVVTSFIGFAFVNPEASKNRFVRLVEMRRSQPAILAR</sequence>
<evidence type="ECO:0000313" key="8">
    <source>
        <dbReference type="EMBL" id="SDN81863.1"/>
    </source>
</evidence>
<protein>
    <submittedName>
        <fullName evidence="8">Sugar phosphate permease</fullName>
    </submittedName>
</protein>
<dbReference type="InterPro" id="IPR011701">
    <property type="entry name" value="MFS"/>
</dbReference>
<dbReference type="SUPFAM" id="SSF103473">
    <property type="entry name" value="MFS general substrate transporter"/>
    <property type="match status" value="1"/>
</dbReference>
<keyword evidence="4 6" id="KW-0472">Membrane</keyword>
<keyword evidence="9" id="KW-1185">Reference proteome</keyword>
<feature type="transmembrane region" description="Helical" evidence="6">
    <location>
        <begin position="59"/>
        <end position="78"/>
    </location>
</feature>
<organism evidence="8 9">
    <name type="scientific">Pseudomonas jinjuensis</name>
    <dbReference type="NCBI Taxonomy" id="198616"/>
    <lineage>
        <taxon>Bacteria</taxon>
        <taxon>Pseudomonadati</taxon>
        <taxon>Pseudomonadota</taxon>
        <taxon>Gammaproteobacteria</taxon>
        <taxon>Pseudomonadales</taxon>
        <taxon>Pseudomonadaceae</taxon>
        <taxon>Pseudomonas</taxon>
    </lineage>
</organism>
<feature type="transmembrane region" description="Helical" evidence="6">
    <location>
        <begin position="84"/>
        <end position="106"/>
    </location>
</feature>
<evidence type="ECO:0000256" key="6">
    <source>
        <dbReference type="SAM" id="Phobius"/>
    </source>
</evidence>
<feature type="transmembrane region" description="Helical" evidence="6">
    <location>
        <begin position="333"/>
        <end position="355"/>
    </location>
</feature>
<gene>
    <name evidence="8" type="ORF">SAMN05216193_105177</name>
</gene>